<evidence type="ECO:0000313" key="7">
    <source>
        <dbReference type="Proteomes" id="UP000469708"/>
    </source>
</evidence>
<dbReference type="Proteomes" id="UP000711811">
    <property type="component" value="Unassembled WGS sequence"/>
</dbReference>
<dbReference type="EMBL" id="AATCLQ010000045">
    <property type="protein sequence ID" value="EFJ6483884.1"/>
    <property type="molecule type" value="Genomic_DNA"/>
</dbReference>
<accession>A0A085NW48</accession>
<comment type="caution">
    <text evidence="4">The sequence shown here is derived from an EMBL/GenBank/DDBJ whole genome shotgun (WGS) entry which is preliminary data.</text>
</comment>
<dbReference type="InterPro" id="IPR009649">
    <property type="entry name" value="TraU"/>
</dbReference>
<proteinExistence type="predicted"/>
<dbReference type="Proteomes" id="UP000218543">
    <property type="component" value="Unassembled WGS sequence"/>
</dbReference>
<name>A0A085NW48_ECOLX</name>
<feature type="chain" id="PRO_5014218132" evidence="1">
    <location>
        <begin position="20"/>
        <end position="330"/>
    </location>
</feature>
<dbReference type="Proteomes" id="UP001271591">
    <property type="component" value="Unassembled WGS sequence"/>
</dbReference>
<keyword evidence="1" id="KW-0732">Signal</keyword>
<evidence type="ECO:0000313" key="5">
    <source>
        <dbReference type="EMBL" id="PAU22156.1"/>
    </source>
</evidence>
<dbReference type="Pfam" id="PF06834">
    <property type="entry name" value="TraU"/>
    <property type="match status" value="1"/>
</dbReference>
<organism evidence="4 7">
    <name type="scientific">Escherichia coli</name>
    <dbReference type="NCBI Taxonomy" id="562"/>
    <lineage>
        <taxon>Bacteria</taxon>
        <taxon>Pseudomonadati</taxon>
        <taxon>Pseudomonadota</taxon>
        <taxon>Gammaproteobacteria</taxon>
        <taxon>Enterobacterales</taxon>
        <taxon>Enterobacteriaceae</taxon>
        <taxon>Escherichia</taxon>
    </lineage>
</organism>
<evidence type="ECO:0000313" key="2">
    <source>
        <dbReference type="EMBL" id="EFJ6483884.1"/>
    </source>
</evidence>
<protein>
    <submittedName>
        <fullName evidence="4">Conjugal transfer pilus assembly protein TraU</fullName>
    </submittedName>
    <submittedName>
        <fullName evidence="5">Conjugal transfer protein TraU</fullName>
    </submittedName>
</protein>
<dbReference type="EMBL" id="JAWPMK010000004">
    <property type="protein sequence ID" value="MDW9353458.1"/>
    <property type="molecule type" value="Genomic_DNA"/>
</dbReference>
<dbReference type="EMBL" id="JAAGYI010000189">
    <property type="protein sequence ID" value="NEM88935.1"/>
    <property type="molecule type" value="Genomic_DNA"/>
</dbReference>
<sequence length="330" mass="36632">MKRCMWLCVVLLLTGHVPAASADAACEGRFVNPITDICWNCIFPLSLGSTKVSQGKVPDTINPSMPIQFCPAPPPVFKRIGLAIGYWEPMALTDVTRSPGCMVNLGITIPELGKTGQGTAKKDDKQVNGAFYHVHWYKYPLTYWLSIITSAGCLMGGDMDIGYISEIDPTWTDSSLTTILNPEAVIFANPIAQGACAVDAIASAFNKPLDILFWCAGSQGSMYPFNGWVSNESSPLQSSLLVSERMAFKLHRQGMIMNSIGVDVAVCYEYPSPILPKERWRYQMVNMYPDSGQCHPFGRSVMRWETGKNPPNTKKNFGYLMWRKRNCVFL</sequence>
<evidence type="ECO:0000313" key="6">
    <source>
        <dbReference type="Proteomes" id="UP000218543"/>
    </source>
</evidence>
<feature type="signal peptide" evidence="1">
    <location>
        <begin position="1"/>
        <end position="19"/>
    </location>
</feature>
<gene>
    <name evidence="4" type="primary">traU</name>
    <name evidence="2" type="ORF">A2J79_004296</name>
    <name evidence="5" type="ORF">BTQ06_15935</name>
    <name evidence="4" type="ORF">G3V95_26500</name>
    <name evidence="3" type="ORF">R8G00_28975</name>
</gene>
<dbReference type="Proteomes" id="UP000469708">
    <property type="component" value="Unassembled WGS sequence"/>
</dbReference>
<reference evidence="2" key="2">
    <citation type="submission" date="2020-02" db="EMBL/GenBank/DDBJ databases">
        <authorList>
            <person name="Ashton P.M."/>
            <person name="Dallman T."/>
            <person name="Nair S."/>
            <person name="De Pinna E."/>
            <person name="Peters T."/>
            <person name="Grant K."/>
        </authorList>
    </citation>
    <scope>NUCLEOTIDE SEQUENCE</scope>
    <source>
        <strain evidence="2">93335</strain>
    </source>
</reference>
<evidence type="ECO:0000256" key="1">
    <source>
        <dbReference type="SAM" id="SignalP"/>
    </source>
</evidence>
<evidence type="ECO:0000313" key="4">
    <source>
        <dbReference type="EMBL" id="NEM88935.1"/>
    </source>
</evidence>
<evidence type="ECO:0000313" key="3">
    <source>
        <dbReference type="EMBL" id="MDW9353458.1"/>
    </source>
</evidence>
<reference evidence="4 7" key="3">
    <citation type="submission" date="2020-02" db="EMBL/GenBank/DDBJ databases">
        <authorList>
            <person name="Subbiah M."/>
            <person name="Call D."/>
        </authorList>
    </citation>
    <scope>NUCLEOTIDE SEQUENCE [LARGE SCALE GENOMIC DNA]</scope>
    <source>
        <strain evidence="4 7">8375wC2</strain>
    </source>
</reference>
<dbReference type="RefSeq" id="WP_000817328.1">
    <property type="nucleotide sequence ID" value="NZ_AP027157.1"/>
</dbReference>
<dbReference type="EMBL" id="MRVZ01000053">
    <property type="protein sequence ID" value="PAU22156.1"/>
    <property type="molecule type" value="Genomic_DNA"/>
</dbReference>
<reference evidence="3" key="4">
    <citation type="submission" date="2023-10" db="EMBL/GenBank/DDBJ databases">
        <title>Draft Genome Sequence of a Shiga toxin-producing Escherichia coli strain from deer meat showing an IS-element integration in the B-subunit of the Shiga toxin Stx2b gene.</title>
        <authorList>
            <person name="Projahn M."/>
            <person name="Borowiak M."/>
        </authorList>
    </citation>
    <scope>NUCLEOTIDE SEQUENCE</scope>
    <source>
        <strain evidence="3">BfR-EC-18960</strain>
    </source>
</reference>
<dbReference type="NCBIfam" id="NF010297">
    <property type="entry name" value="PRK13737.1"/>
    <property type="match status" value="1"/>
</dbReference>
<dbReference type="AlphaFoldDB" id="A0A085NW48"/>
<reference evidence="5 6" key="1">
    <citation type="submission" date="2016-12" db="EMBL/GenBank/DDBJ databases">
        <title>Real-Time Genomic Investigation Underlying the Public Health Response to a Shiga Toxin-Producing Escherichia Coli O26:H11 Outbreak in a Nursery.</title>
        <authorList>
            <person name="Ferdous M."/>
            <person name="Moran-Gilad J."/>
            <person name="Rossen J.W."/>
            <person name="Gdalevich M."/>
        </authorList>
    </citation>
    <scope>NUCLEOTIDE SEQUENCE [LARGE SCALE GENOMIC DNA]</scope>
    <source>
        <strain evidence="5 6">STEC 514-2</strain>
    </source>
</reference>